<keyword evidence="1" id="KW-0472">Membrane</keyword>
<keyword evidence="3" id="KW-1185">Reference proteome</keyword>
<keyword evidence="1" id="KW-1133">Transmembrane helix</keyword>
<dbReference type="KEGG" id="tfa:BW733_14080"/>
<dbReference type="OrthoDB" id="3733683at2"/>
<dbReference type="Proteomes" id="UP000188235">
    <property type="component" value="Chromosome"/>
</dbReference>
<evidence type="ECO:0000256" key="1">
    <source>
        <dbReference type="SAM" id="Phobius"/>
    </source>
</evidence>
<organism evidence="2 3">
    <name type="scientific">Tessaracoccus flavescens</name>
    <dbReference type="NCBI Taxonomy" id="399497"/>
    <lineage>
        <taxon>Bacteria</taxon>
        <taxon>Bacillati</taxon>
        <taxon>Actinomycetota</taxon>
        <taxon>Actinomycetes</taxon>
        <taxon>Propionibacteriales</taxon>
        <taxon>Propionibacteriaceae</taxon>
        <taxon>Tessaracoccus</taxon>
    </lineage>
</organism>
<dbReference type="STRING" id="399497.BW733_14080"/>
<protein>
    <submittedName>
        <fullName evidence="2">Uncharacterized protein</fullName>
    </submittedName>
</protein>
<sequence length="67" mass="7457">MNLLPLEALPGWPEPTHYSDLYMWLLMVIGPLAFGAIVTLLAFAPQLARGSRRESDEESKELTTLGQ</sequence>
<evidence type="ECO:0000313" key="2">
    <source>
        <dbReference type="EMBL" id="AQP51784.1"/>
    </source>
</evidence>
<feature type="transmembrane region" description="Helical" evidence="1">
    <location>
        <begin position="21"/>
        <end position="43"/>
    </location>
</feature>
<accession>A0A1Q2D0J9</accession>
<dbReference type="EMBL" id="CP019607">
    <property type="protein sequence ID" value="AQP51784.1"/>
    <property type="molecule type" value="Genomic_DNA"/>
</dbReference>
<dbReference type="RefSeq" id="WP_077351406.1">
    <property type="nucleotide sequence ID" value="NZ_CP019607.1"/>
</dbReference>
<evidence type="ECO:0000313" key="3">
    <source>
        <dbReference type="Proteomes" id="UP000188235"/>
    </source>
</evidence>
<keyword evidence="1" id="KW-0812">Transmembrane</keyword>
<proteinExistence type="predicted"/>
<gene>
    <name evidence="2" type="ORF">BW733_14080</name>
</gene>
<reference evidence="2 3" key="1">
    <citation type="journal article" date="2008" name="Int. J. Syst. Evol. Microbiol.">
        <title>Tessaracoccus flavescens sp. nov., isolated from marine sediment.</title>
        <authorList>
            <person name="Lee D.W."/>
            <person name="Lee S.D."/>
        </authorList>
    </citation>
    <scope>NUCLEOTIDE SEQUENCE [LARGE SCALE GENOMIC DNA]</scope>
    <source>
        <strain evidence="2 3">SST-39T</strain>
    </source>
</reference>
<name>A0A1Q2D0J9_9ACTN</name>
<dbReference type="AlphaFoldDB" id="A0A1Q2D0J9"/>